<evidence type="ECO:0000313" key="3">
    <source>
        <dbReference type="Proteomes" id="UP000186922"/>
    </source>
</evidence>
<comment type="caution">
    <text evidence="2">The sequence shown here is derived from an EMBL/GenBank/DDBJ whole genome shotgun (WGS) entry which is preliminary data.</text>
</comment>
<feature type="domain" description="BTB" evidence="1">
    <location>
        <begin position="87"/>
        <end position="187"/>
    </location>
</feature>
<organism evidence="2 3">
    <name type="scientific">Ramazzottius varieornatus</name>
    <name type="common">Water bear</name>
    <name type="synonym">Tardigrade</name>
    <dbReference type="NCBI Taxonomy" id="947166"/>
    <lineage>
        <taxon>Eukaryota</taxon>
        <taxon>Metazoa</taxon>
        <taxon>Ecdysozoa</taxon>
        <taxon>Tardigrada</taxon>
        <taxon>Eutardigrada</taxon>
        <taxon>Parachela</taxon>
        <taxon>Hypsibioidea</taxon>
        <taxon>Ramazzottiidae</taxon>
        <taxon>Ramazzottius</taxon>
    </lineage>
</organism>
<protein>
    <recommendedName>
        <fullName evidence="1">BTB domain-containing protein</fullName>
    </recommendedName>
</protein>
<keyword evidence="3" id="KW-1185">Reference proteome</keyword>
<dbReference type="InterPro" id="IPR003131">
    <property type="entry name" value="T1-type_BTB"/>
</dbReference>
<dbReference type="PANTHER" id="PTHR11145:SF8">
    <property type="entry name" value="RE57120P"/>
    <property type="match status" value="1"/>
</dbReference>
<reference evidence="2 3" key="1">
    <citation type="journal article" date="2016" name="Nat. Commun.">
        <title>Extremotolerant tardigrade genome and improved radiotolerance of human cultured cells by tardigrade-unique protein.</title>
        <authorList>
            <person name="Hashimoto T."/>
            <person name="Horikawa D.D."/>
            <person name="Saito Y."/>
            <person name="Kuwahara H."/>
            <person name="Kozuka-Hata H."/>
            <person name="Shin-I T."/>
            <person name="Minakuchi Y."/>
            <person name="Ohishi K."/>
            <person name="Motoyama A."/>
            <person name="Aizu T."/>
            <person name="Enomoto A."/>
            <person name="Kondo K."/>
            <person name="Tanaka S."/>
            <person name="Hara Y."/>
            <person name="Koshikawa S."/>
            <person name="Sagara H."/>
            <person name="Miura T."/>
            <person name="Yokobori S."/>
            <person name="Miyagawa K."/>
            <person name="Suzuki Y."/>
            <person name="Kubo T."/>
            <person name="Oyama M."/>
            <person name="Kohara Y."/>
            <person name="Fujiyama A."/>
            <person name="Arakawa K."/>
            <person name="Katayama T."/>
            <person name="Toyoda A."/>
            <person name="Kunieda T."/>
        </authorList>
    </citation>
    <scope>NUCLEOTIDE SEQUENCE [LARGE SCALE GENOMIC DNA]</scope>
    <source>
        <strain evidence="2 3">YOKOZUNA-1</strain>
    </source>
</reference>
<dbReference type="OrthoDB" id="2333377at2759"/>
<dbReference type="Pfam" id="PF02214">
    <property type="entry name" value="BTB_2"/>
    <property type="match status" value="1"/>
</dbReference>
<dbReference type="Gene3D" id="3.30.710.10">
    <property type="entry name" value="Potassium Channel Kv1.1, Chain A"/>
    <property type="match status" value="1"/>
</dbReference>
<proteinExistence type="predicted"/>
<dbReference type="InterPro" id="IPR000210">
    <property type="entry name" value="BTB/POZ_dom"/>
</dbReference>
<dbReference type="SUPFAM" id="SSF54695">
    <property type="entry name" value="POZ domain"/>
    <property type="match status" value="1"/>
</dbReference>
<dbReference type="SMART" id="SM00225">
    <property type="entry name" value="BTB"/>
    <property type="match status" value="1"/>
</dbReference>
<dbReference type="PANTHER" id="PTHR11145">
    <property type="entry name" value="BTB/POZ DOMAIN-CONTAINING ADAPTER FOR CUL3-MEDIATED RHOA DEGRADATION PROTEIN FAMILY MEMBER"/>
    <property type="match status" value="1"/>
</dbReference>
<dbReference type="InterPro" id="IPR011333">
    <property type="entry name" value="SKP1/BTB/POZ_sf"/>
</dbReference>
<gene>
    <name evidence="2" type="primary">RvY_14438-1</name>
    <name evidence="2" type="synonym">RvY_14438.1</name>
    <name evidence="2" type="ORF">RvY_14438</name>
</gene>
<dbReference type="EMBL" id="BDGG01000010">
    <property type="protein sequence ID" value="GAV04110.1"/>
    <property type="molecule type" value="Genomic_DNA"/>
</dbReference>
<evidence type="ECO:0000313" key="2">
    <source>
        <dbReference type="EMBL" id="GAV04110.1"/>
    </source>
</evidence>
<name>A0A1D1VRE6_RAMVA</name>
<dbReference type="Proteomes" id="UP000186922">
    <property type="component" value="Unassembled WGS sequence"/>
</dbReference>
<dbReference type="InterPro" id="IPR045068">
    <property type="entry name" value="BACURD1-3"/>
</dbReference>
<dbReference type="AlphaFoldDB" id="A0A1D1VRE6"/>
<sequence>MMLAKIKHSVISVPVFCCFLRLCPGVEKARLGLPSSLLICTTGNIAKACWDSAVRPNLHRNLRMEGHSSSAEMAQQSMAQIPDDRSFYVKLNVGGTLHITTLNTLMARDTMLKTMFTSPVGVRKDSEGFVRIDRSGKHFGSIINWLRDGDVPLPACPTEIEELLHEAKYYLCEDLLHKCEVALQARNSAVCQVPLLTSSREEQQLIANSKKPVVKLQVNRHNNKYSYTMTSDDNILKSIELFDKLCLRFNGRILFLKDVIGNTEICCWSYYGHGKKVAEVCCTSIVYAADRKHTKVDFPEARILEETLNALLYEQSVDTELLQATRSRQRVNYTDEEEEKSVSMNSANVQVVRRLALGSSSSRNQNNQPPQAQ</sequence>
<evidence type="ECO:0000259" key="1">
    <source>
        <dbReference type="SMART" id="SM00225"/>
    </source>
</evidence>
<dbReference type="GO" id="GO:0051260">
    <property type="term" value="P:protein homooligomerization"/>
    <property type="evidence" value="ECO:0007669"/>
    <property type="project" value="InterPro"/>
</dbReference>
<dbReference type="STRING" id="947166.A0A1D1VRE6"/>
<accession>A0A1D1VRE6</accession>